<evidence type="ECO:0000313" key="1">
    <source>
        <dbReference type="EMBL" id="KAJ4003717.1"/>
    </source>
</evidence>
<gene>
    <name evidence="1" type="ORF">NW766_012168</name>
</gene>
<dbReference type="Proteomes" id="UP001152130">
    <property type="component" value="Unassembled WGS sequence"/>
</dbReference>
<keyword evidence="2" id="KW-1185">Reference proteome</keyword>
<protein>
    <recommendedName>
        <fullName evidence="3">Integral membrane protein</fullName>
    </recommendedName>
</protein>
<comment type="caution">
    <text evidence="1">The sequence shown here is derived from an EMBL/GenBank/DDBJ whole genome shotgun (WGS) entry which is preliminary data.</text>
</comment>
<evidence type="ECO:0000313" key="2">
    <source>
        <dbReference type="Proteomes" id="UP001152130"/>
    </source>
</evidence>
<sequence>MYYKPGYNSAESLSGTLSSIEVNLAIIACCGPALRPLFRKMFPRLFSGRTTNEAGIYKSQSKYGNGTGGVGSFHLKDMSRTRTQTEIRGYTPNGSEEEIMTYNGILRTTAVDIKYDDVVSTDRSMREGGSGK</sequence>
<accession>A0A9W8PE35</accession>
<organism evidence="1 2">
    <name type="scientific">Fusarium irregulare</name>
    <dbReference type="NCBI Taxonomy" id="2494466"/>
    <lineage>
        <taxon>Eukaryota</taxon>
        <taxon>Fungi</taxon>
        <taxon>Dikarya</taxon>
        <taxon>Ascomycota</taxon>
        <taxon>Pezizomycotina</taxon>
        <taxon>Sordariomycetes</taxon>
        <taxon>Hypocreomycetidae</taxon>
        <taxon>Hypocreales</taxon>
        <taxon>Nectriaceae</taxon>
        <taxon>Fusarium</taxon>
        <taxon>Fusarium incarnatum-equiseti species complex</taxon>
    </lineage>
</organism>
<dbReference type="EMBL" id="JAPDHF010000026">
    <property type="protein sequence ID" value="KAJ4003717.1"/>
    <property type="molecule type" value="Genomic_DNA"/>
</dbReference>
<name>A0A9W8PE35_9HYPO</name>
<reference evidence="1" key="1">
    <citation type="submission" date="2022-10" db="EMBL/GenBank/DDBJ databases">
        <title>Fusarium specimens isolated from Avocado Roots.</title>
        <authorList>
            <person name="Stajich J."/>
            <person name="Roper C."/>
            <person name="Heimlech-Rivalta G."/>
        </authorList>
    </citation>
    <scope>NUCLEOTIDE SEQUENCE</scope>
    <source>
        <strain evidence="1">CF00143</strain>
    </source>
</reference>
<proteinExistence type="predicted"/>
<dbReference type="AlphaFoldDB" id="A0A9W8PE35"/>
<evidence type="ECO:0008006" key="3">
    <source>
        <dbReference type="Google" id="ProtNLM"/>
    </source>
</evidence>